<dbReference type="CDD" id="cd07035">
    <property type="entry name" value="TPP_PYR_POX_like"/>
    <property type="match status" value="1"/>
</dbReference>
<organism evidence="7 8">
    <name type="scientific">Pseudooceanicola atlanticus</name>
    <dbReference type="NCBI Taxonomy" id="1461694"/>
    <lineage>
        <taxon>Bacteria</taxon>
        <taxon>Pseudomonadati</taxon>
        <taxon>Pseudomonadota</taxon>
        <taxon>Alphaproteobacteria</taxon>
        <taxon>Rhodobacterales</taxon>
        <taxon>Paracoccaceae</taxon>
        <taxon>Pseudooceanicola</taxon>
    </lineage>
</organism>
<sequence length="550" mass="58849">MERTGAQILVDQLLVQGVERATCVPGESYLSVLDALLDSGVDLLTCRQEGGAAMMAEAYGKMTGKPGICFVTRGPGATNAAAGVHVAMQDSTPMILFVGQIGRAMKYREAFQELDYGAVFGTMCKWAFEIDDAARIPELVTRAFRVATQGRPGPVVVALPEDMLSDLADVPDGGQARPIQIAPSAEAVSDLADRLARAERPVAILGDGAWQGPAREAMIAFAERHALPVAVEFRRGGAFPADHPNYVGDLSIGANPKLLKGIKEADLVLMLGGRLSESPSQNYTLLGIGAQDDRLVHLHADPEEIGRVYQPGLGLVGTARGFIDAVSDLPGPNRQSGWVGELRQAYLDWSQDPLPLPGKFQMGDVVCWLRDTLGPDAAITNGAGNFATWINRHYRFRDHGTQLAPTSGSMGYGLPAAVMAKRQMPDRDVVCVAGDGDIMMTVQELATAVQFDIPLILLVIDNSMFGTIRMHQEREFPGRVSATALKNPDFAAMARSFGAHGDTVEDSADFATAFERAKASGKPALIHCQLDPEALTIAKTLSEIRAEASK</sequence>
<evidence type="ECO:0000313" key="8">
    <source>
        <dbReference type="Proteomes" id="UP000030004"/>
    </source>
</evidence>
<dbReference type="STRING" id="1461694.ATO9_01715"/>
<dbReference type="GO" id="GO:0000287">
    <property type="term" value="F:magnesium ion binding"/>
    <property type="evidence" value="ECO:0007669"/>
    <property type="project" value="InterPro"/>
</dbReference>
<name>A0A0A0EGZ1_9RHOB</name>
<feature type="domain" description="Thiamine pyrophosphate enzyme N-terminal TPP-binding" evidence="6">
    <location>
        <begin position="3"/>
        <end position="116"/>
    </location>
</feature>
<evidence type="ECO:0000259" key="4">
    <source>
        <dbReference type="Pfam" id="PF00205"/>
    </source>
</evidence>
<reference evidence="7 8" key="1">
    <citation type="journal article" date="2015" name="Antonie Van Leeuwenhoek">
        <title>Pseudooceanicola atlanticus gen. nov. sp. nov., isolated from surface seawater of the Atlantic Ocean and reclassification of Oceanicola batsensis, Oceanicola marinus, Oceanicola nitratireducens, Oceanicola nanhaiensis, Oceanicola antarcticus and Oceanicola flagellatus, as Pseudooceanicola batsensis comb. nov., Pseudooceanicola marinus comb. nov., Pseudooceanicola nitratireducens comb. nov., Pseudooceanicola nanhaiensis comb. nov., Pseudooceanicola antarcticus comb. nov., and Pseudooceanicola flagellatus comb. nov.</title>
        <authorList>
            <person name="Lai Q."/>
            <person name="Li G."/>
            <person name="Liu X."/>
            <person name="Du Y."/>
            <person name="Sun F."/>
            <person name="Shao Z."/>
        </authorList>
    </citation>
    <scope>NUCLEOTIDE SEQUENCE [LARGE SCALE GENOMIC DNA]</scope>
    <source>
        <strain evidence="7 8">22II-s11g</strain>
    </source>
</reference>
<dbReference type="Pfam" id="PF02776">
    <property type="entry name" value="TPP_enzyme_N"/>
    <property type="match status" value="1"/>
</dbReference>
<keyword evidence="8" id="KW-1185">Reference proteome</keyword>
<evidence type="ECO:0000256" key="1">
    <source>
        <dbReference type="ARBA" id="ARBA00007812"/>
    </source>
</evidence>
<proteinExistence type="inferred from homology"/>
<dbReference type="GO" id="GO:0009097">
    <property type="term" value="P:isoleucine biosynthetic process"/>
    <property type="evidence" value="ECO:0007669"/>
    <property type="project" value="TreeGrafter"/>
</dbReference>
<feature type="domain" description="Thiamine pyrophosphate enzyme TPP-binding" evidence="5">
    <location>
        <begin position="382"/>
        <end position="528"/>
    </location>
</feature>
<dbReference type="PANTHER" id="PTHR18968">
    <property type="entry name" value="THIAMINE PYROPHOSPHATE ENZYMES"/>
    <property type="match status" value="1"/>
</dbReference>
<dbReference type="GO" id="GO:0005948">
    <property type="term" value="C:acetolactate synthase complex"/>
    <property type="evidence" value="ECO:0007669"/>
    <property type="project" value="TreeGrafter"/>
</dbReference>
<dbReference type="Gene3D" id="3.40.50.970">
    <property type="match status" value="2"/>
</dbReference>
<dbReference type="AlphaFoldDB" id="A0A0A0EGZ1"/>
<dbReference type="PANTHER" id="PTHR18968:SF120">
    <property type="entry name" value="ACETOLACTATE SYNTHASE LARGE SUBUNIT"/>
    <property type="match status" value="1"/>
</dbReference>
<dbReference type="InterPro" id="IPR045229">
    <property type="entry name" value="TPP_enz"/>
</dbReference>
<dbReference type="GO" id="GO:0009099">
    <property type="term" value="P:L-valine biosynthetic process"/>
    <property type="evidence" value="ECO:0007669"/>
    <property type="project" value="TreeGrafter"/>
</dbReference>
<dbReference type="InterPro" id="IPR012000">
    <property type="entry name" value="Thiamin_PyroP_enz_cen_dom"/>
</dbReference>
<dbReference type="SUPFAM" id="SSF52518">
    <property type="entry name" value="Thiamin diphosphate-binding fold (THDP-binding)"/>
    <property type="match status" value="2"/>
</dbReference>
<evidence type="ECO:0000256" key="2">
    <source>
        <dbReference type="ARBA" id="ARBA00023052"/>
    </source>
</evidence>
<dbReference type="InterPro" id="IPR011766">
    <property type="entry name" value="TPP_enzyme_TPP-bd"/>
</dbReference>
<dbReference type="InterPro" id="IPR029061">
    <property type="entry name" value="THDP-binding"/>
</dbReference>
<dbReference type="SUPFAM" id="SSF52467">
    <property type="entry name" value="DHS-like NAD/FAD-binding domain"/>
    <property type="match status" value="1"/>
</dbReference>
<evidence type="ECO:0000256" key="3">
    <source>
        <dbReference type="RuleBase" id="RU362132"/>
    </source>
</evidence>
<gene>
    <name evidence="7" type="ORF">ATO9_01715</name>
</gene>
<dbReference type="Pfam" id="PF02775">
    <property type="entry name" value="TPP_enzyme_C"/>
    <property type="match status" value="1"/>
</dbReference>
<dbReference type="GO" id="GO:0003984">
    <property type="term" value="F:acetolactate synthase activity"/>
    <property type="evidence" value="ECO:0007669"/>
    <property type="project" value="TreeGrafter"/>
</dbReference>
<comment type="similarity">
    <text evidence="1 3">Belongs to the TPP enzyme family.</text>
</comment>
<dbReference type="InterPro" id="IPR029035">
    <property type="entry name" value="DHS-like_NAD/FAD-binding_dom"/>
</dbReference>
<dbReference type="NCBIfam" id="NF006052">
    <property type="entry name" value="PRK08199.1"/>
    <property type="match status" value="1"/>
</dbReference>
<comment type="caution">
    <text evidence="7">The sequence shown here is derived from an EMBL/GenBank/DDBJ whole genome shotgun (WGS) entry which is preliminary data.</text>
</comment>
<feature type="domain" description="Thiamine pyrophosphate enzyme central" evidence="4">
    <location>
        <begin position="189"/>
        <end position="325"/>
    </location>
</feature>
<dbReference type="FunFam" id="3.40.50.970:FF:000007">
    <property type="entry name" value="Acetolactate synthase"/>
    <property type="match status" value="1"/>
</dbReference>
<dbReference type="EMBL" id="AQQX01000001">
    <property type="protein sequence ID" value="KGM50241.1"/>
    <property type="molecule type" value="Genomic_DNA"/>
</dbReference>
<accession>A0A0A0EGZ1</accession>
<dbReference type="OrthoDB" id="4494979at2"/>
<protein>
    <submittedName>
        <fullName evidence="7">Thiamine pyrophosphate-binding protein</fullName>
    </submittedName>
</protein>
<dbReference type="Pfam" id="PF00205">
    <property type="entry name" value="TPP_enzyme_M"/>
    <property type="match status" value="1"/>
</dbReference>
<dbReference type="GO" id="GO:0050660">
    <property type="term" value="F:flavin adenine dinucleotide binding"/>
    <property type="evidence" value="ECO:0007669"/>
    <property type="project" value="TreeGrafter"/>
</dbReference>
<evidence type="ECO:0000313" key="7">
    <source>
        <dbReference type="EMBL" id="KGM50241.1"/>
    </source>
</evidence>
<dbReference type="Proteomes" id="UP000030004">
    <property type="component" value="Unassembled WGS sequence"/>
</dbReference>
<evidence type="ECO:0000259" key="5">
    <source>
        <dbReference type="Pfam" id="PF02775"/>
    </source>
</evidence>
<dbReference type="eggNOG" id="COG0028">
    <property type="taxonomic scope" value="Bacteria"/>
</dbReference>
<dbReference type="Gene3D" id="3.40.50.1220">
    <property type="entry name" value="TPP-binding domain"/>
    <property type="match status" value="1"/>
</dbReference>
<dbReference type="GO" id="GO:0030976">
    <property type="term" value="F:thiamine pyrophosphate binding"/>
    <property type="evidence" value="ECO:0007669"/>
    <property type="project" value="InterPro"/>
</dbReference>
<keyword evidence="2 3" id="KW-0786">Thiamine pyrophosphate</keyword>
<dbReference type="RefSeq" id="WP_043744187.1">
    <property type="nucleotide sequence ID" value="NZ_AQQX01000001.1"/>
</dbReference>
<dbReference type="CDD" id="cd00568">
    <property type="entry name" value="TPP_enzymes"/>
    <property type="match status" value="1"/>
</dbReference>
<evidence type="ECO:0000259" key="6">
    <source>
        <dbReference type="Pfam" id="PF02776"/>
    </source>
</evidence>
<dbReference type="InterPro" id="IPR012001">
    <property type="entry name" value="Thiamin_PyroP_enz_TPP-bd_dom"/>
</dbReference>